<dbReference type="InterPro" id="IPR049408">
    <property type="entry name" value="UVSSA_N_a-solenoid_rpt"/>
</dbReference>
<evidence type="ECO:0000256" key="2">
    <source>
        <dbReference type="ARBA" id="ARBA00009240"/>
    </source>
</evidence>
<comment type="subcellular location">
    <subcellularLocation>
        <location evidence="1">Chromosome</location>
    </subcellularLocation>
</comment>
<accession>A0A915LX13</accession>
<dbReference type="Pfam" id="PF20867">
    <property type="entry name" value="UVSSA_N"/>
    <property type="match status" value="1"/>
</dbReference>
<evidence type="ECO:0000256" key="3">
    <source>
        <dbReference type="ARBA" id="ARBA00022454"/>
    </source>
</evidence>
<dbReference type="InterPro" id="IPR018610">
    <property type="entry name" value="UVSSA"/>
</dbReference>
<evidence type="ECO:0000256" key="7">
    <source>
        <dbReference type="ARBA" id="ARBA00022833"/>
    </source>
</evidence>
<protein>
    <submittedName>
        <fullName evidence="13">UV-stimulated scaffold protein A</fullName>
    </submittedName>
</protein>
<evidence type="ECO:0000256" key="10">
    <source>
        <dbReference type="SAM" id="MobiDB-lite"/>
    </source>
</evidence>
<dbReference type="GO" id="GO:0008270">
    <property type="term" value="F:zinc ion binding"/>
    <property type="evidence" value="ECO:0007669"/>
    <property type="project" value="UniProtKB-KW"/>
</dbReference>
<dbReference type="PANTHER" id="PTHR28670:SF1">
    <property type="entry name" value="UV-STIMULATED SCAFFOLD PROTEIN A"/>
    <property type="match status" value="1"/>
</dbReference>
<keyword evidence="4" id="KW-0479">Metal-binding</keyword>
<keyword evidence="5" id="KW-0227">DNA damage</keyword>
<name>A0A915LX13_MELJA</name>
<dbReference type="GO" id="GO:0005694">
    <property type="term" value="C:chromosome"/>
    <property type="evidence" value="ECO:0007669"/>
    <property type="project" value="UniProtKB-SubCell"/>
</dbReference>
<feature type="domain" description="UV-stimulated scaffold protein A C-terminal" evidence="11">
    <location>
        <begin position="452"/>
        <end position="559"/>
    </location>
</feature>
<feature type="region of interest" description="Disordered" evidence="10">
    <location>
        <begin position="365"/>
        <end position="384"/>
    </location>
</feature>
<dbReference type="GO" id="GO:0009411">
    <property type="term" value="P:response to UV"/>
    <property type="evidence" value="ECO:0007669"/>
    <property type="project" value="InterPro"/>
</dbReference>
<evidence type="ECO:0000313" key="13">
    <source>
        <dbReference type="WBParaSite" id="scaffold2013_cov286.g4111"/>
    </source>
</evidence>
<dbReference type="WBParaSite" id="scaffold2013_cov286.g4111">
    <property type="protein sequence ID" value="scaffold2013_cov286.g4111"/>
    <property type="gene ID" value="scaffold2013_cov286.g4111"/>
</dbReference>
<dbReference type="InterPro" id="IPR049431">
    <property type="entry name" value="UVSSA_C"/>
</dbReference>
<keyword evidence="12" id="KW-1185">Reference proteome</keyword>
<dbReference type="AlphaFoldDB" id="A0A915LX13"/>
<feature type="region of interest" description="Disordered" evidence="10">
    <location>
        <begin position="403"/>
        <end position="444"/>
    </location>
</feature>
<comment type="similarity">
    <text evidence="2">Belongs to the UVSSA family.</text>
</comment>
<organism evidence="12 13">
    <name type="scientific">Meloidogyne javanica</name>
    <name type="common">Root-knot nematode worm</name>
    <dbReference type="NCBI Taxonomy" id="6303"/>
    <lineage>
        <taxon>Eukaryota</taxon>
        <taxon>Metazoa</taxon>
        <taxon>Ecdysozoa</taxon>
        <taxon>Nematoda</taxon>
        <taxon>Chromadorea</taxon>
        <taxon>Rhabditida</taxon>
        <taxon>Tylenchina</taxon>
        <taxon>Tylenchomorpha</taxon>
        <taxon>Tylenchoidea</taxon>
        <taxon>Meloidogynidae</taxon>
        <taxon>Meloidogyninae</taxon>
        <taxon>Meloidogyne</taxon>
        <taxon>Meloidogyne incognita group</taxon>
    </lineage>
</organism>
<evidence type="ECO:0000256" key="4">
    <source>
        <dbReference type="ARBA" id="ARBA00022723"/>
    </source>
</evidence>
<proteinExistence type="inferred from homology"/>
<keyword evidence="8" id="KW-0175">Coiled coil</keyword>
<evidence type="ECO:0000313" key="12">
    <source>
        <dbReference type="Proteomes" id="UP000887561"/>
    </source>
</evidence>
<sequence length="617" mass="71365">MKADNNCETINLIKVYRLTAESKVLTCWIVMDVEKSVVRRCVCSIVRQFDYKTKEINAKALKELVGTVRRMESIIPSFVDILFEQLRQTDCDVRLCVLHISGYFFQRSHRFRIELINEIQDFLVYTLETDPLHYPLPGPPDAACLLKKETITMLRCWIDKFGLGYQKLRSLGNYLNKSKSLDWENLNTTSQIERERAANEAFKQEVNARKVVEKITKLLDESRADIERIQVEAFQLSELLLPNFCSLDNKEEIRGSSEGNEKFMTNSADSHGAFLPSTDVTIYLKPQVEVEKSADNVDLIHQLYETTKQLEKWTNNVNIWLKKLSQIGSNTQTSTTAITKRLIDTKRGLMEELEKCKEFKIKAKTDGDTDGSSSLDSENEEFLDVEEKEGYEAELIYPAENTNKNEDPFICSTTPGSSNQNAQLKSSQEFNQSSLIKKDQKNEKNNLNKPKRLAMGLDLCYWGEERINPETQRINNQVADDCWWRKHSEDDNCNNEARDNCDEKSYVPRQITFVGELPILQKMCRAPLPSGKLCPRMEYDRCALHGPVIDRDELGFPMEEQIEQRPKPEGLLGRERLKTKLFDKRALKRVSETLGQIQKAKAERNFLHQFNYAMTRR</sequence>
<evidence type="ECO:0000256" key="6">
    <source>
        <dbReference type="ARBA" id="ARBA00022771"/>
    </source>
</evidence>
<evidence type="ECO:0000256" key="9">
    <source>
        <dbReference type="ARBA" id="ARBA00023204"/>
    </source>
</evidence>
<dbReference type="PANTHER" id="PTHR28670">
    <property type="entry name" value="UV-STIMULATED SCAFFOLD PROTEIN A"/>
    <property type="match status" value="1"/>
</dbReference>
<dbReference type="Pfam" id="PF09740">
    <property type="entry name" value="DUF2043"/>
    <property type="match status" value="1"/>
</dbReference>
<evidence type="ECO:0000256" key="5">
    <source>
        <dbReference type="ARBA" id="ARBA00022763"/>
    </source>
</evidence>
<dbReference type="GO" id="GO:0006283">
    <property type="term" value="P:transcription-coupled nucleotide-excision repair"/>
    <property type="evidence" value="ECO:0007669"/>
    <property type="project" value="TreeGrafter"/>
</dbReference>
<keyword evidence="9" id="KW-0234">DNA repair</keyword>
<dbReference type="Proteomes" id="UP000887561">
    <property type="component" value="Unplaced"/>
</dbReference>
<evidence type="ECO:0000259" key="11">
    <source>
        <dbReference type="Pfam" id="PF09740"/>
    </source>
</evidence>
<keyword evidence="3" id="KW-0158">Chromosome</keyword>
<dbReference type="GO" id="GO:0000993">
    <property type="term" value="F:RNA polymerase II complex binding"/>
    <property type="evidence" value="ECO:0007669"/>
    <property type="project" value="TreeGrafter"/>
</dbReference>
<evidence type="ECO:0000256" key="8">
    <source>
        <dbReference type="ARBA" id="ARBA00023054"/>
    </source>
</evidence>
<keyword evidence="7" id="KW-0862">Zinc</keyword>
<feature type="compositionally biased region" description="Polar residues" evidence="10">
    <location>
        <begin position="411"/>
        <end position="435"/>
    </location>
</feature>
<evidence type="ECO:0000256" key="1">
    <source>
        <dbReference type="ARBA" id="ARBA00004286"/>
    </source>
</evidence>
<keyword evidence="6" id="KW-0863">Zinc-finger</keyword>
<reference evidence="13" key="1">
    <citation type="submission" date="2022-11" db="UniProtKB">
        <authorList>
            <consortium name="WormBaseParasite"/>
        </authorList>
    </citation>
    <scope>IDENTIFICATION</scope>
</reference>